<dbReference type="EMBL" id="OD565301">
    <property type="protein sequence ID" value="CAD7441401.1"/>
    <property type="molecule type" value="Genomic_DNA"/>
</dbReference>
<proteinExistence type="predicted"/>
<dbReference type="SUPFAM" id="SSF52047">
    <property type="entry name" value="RNI-like"/>
    <property type="match status" value="1"/>
</dbReference>
<evidence type="ECO:0000313" key="3">
    <source>
        <dbReference type="EMBL" id="CAD7441401.1"/>
    </source>
</evidence>
<organism evidence="3">
    <name type="scientific">Timema bartmani</name>
    <dbReference type="NCBI Taxonomy" id="61472"/>
    <lineage>
        <taxon>Eukaryota</taxon>
        <taxon>Metazoa</taxon>
        <taxon>Ecdysozoa</taxon>
        <taxon>Arthropoda</taxon>
        <taxon>Hexapoda</taxon>
        <taxon>Insecta</taxon>
        <taxon>Pterygota</taxon>
        <taxon>Neoptera</taxon>
        <taxon>Polyneoptera</taxon>
        <taxon>Phasmatodea</taxon>
        <taxon>Timematodea</taxon>
        <taxon>Timematoidea</taxon>
        <taxon>Timematidae</taxon>
        <taxon>Timema</taxon>
    </lineage>
</organism>
<evidence type="ECO:0000256" key="1">
    <source>
        <dbReference type="ARBA" id="ARBA00022614"/>
    </source>
</evidence>
<dbReference type="AlphaFoldDB" id="A0A7R9EV09"/>
<dbReference type="InterPro" id="IPR032675">
    <property type="entry name" value="LRR_dom_sf"/>
</dbReference>
<reference evidence="3" key="1">
    <citation type="submission" date="2020-11" db="EMBL/GenBank/DDBJ databases">
        <authorList>
            <person name="Tran Van P."/>
        </authorList>
    </citation>
    <scope>NUCLEOTIDE SEQUENCE</scope>
</reference>
<name>A0A7R9EV09_9NEOP</name>
<keyword evidence="2" id="KW-0677">Repeat</keyword>
<accession>A0A7R9EV09</accession>
<dbReference type="Gene3D" id="3.80.10.10">
    <property type="entry name" value="Ribonuclease Inhibitor"/>
    <property type="match status" value="1"/>
</dbReference>
<dbReference type="InterPro" id="IPR051279">
    <property type="entry name" value="PP1-Reg/Actin-Interact_Protein"/>
</dbReference>
<keyword evidence="1" id="KW-0433">Leucine-rich repeat</keyword>
<gene>
    <name evidence="3" type="ORF">TBIB3V08_LOCUS3869</name>
</gene>
<protein>
    <submittedName>
        <fullName evidence="3">Uncharacterized protein</fullName>
    </submittedName>
</protein>
<sequence length="277" mass="31264">MSEESKSVFQCSDAASTLKGLSSCLRNHPENVENAKFRRVSFPKEEQLVTGYLEPANPWEYAENVTRDDLLTMYGASCERHGTCPLPRVLKQLEELDLDAVRCECLNLRGEPLGPLHCECLEEVLKRLQFVSIDLENTGIDDEAATILFDMMEYYESTTRVNISGNKNIGGPGWKACANMIKKMRCLVELDARNVTLNEQYMPIFMRPIRLGTNLEILHLDNCNLTGRPIIMLGEALTWVQFQVDSSIIHSILLDVMAKSGGVRSFEMSKMKVIPLL</sequence>
<dbReference type="PANTHER" id="PTHR24112">
    <property type="entry name" value="LEUCINE-RICH REPEAT, ISOFORM F-RELATED"/>
    <property type="match status" value="1"/>
</dbReference>
<evidence type="ECO:0000256" key="2">
    <source>
        <dbReference type="ARBA" id="ARBA00022737"/>
    </source>
</evidence>
<dbReference type="PANTHER" id="PTHR24112:SF9">
    <property type="entry name" value="PROTEIN PHOSPHATASE 1 REGULATORY SUBUNIT 37"/>
    <property type="match status" value="1"/>
</dbReference>